<dbReference type="Proteomes" id="UP000316621">
    <property type="component" value="Chromosome 4"/>
</dbReference>
<evidence type="ECO:0000313" key="3">
    <source>
        <dbReference type="Proteomes" id="UP000316621"/>
    </source>
</evidence>
<reference evidence="2 3" key="1">
    <citation type="journal article" date="2018" name="Science">
        <title>The opium poppy genome and morphinan production.</title>
        <authorList>
            <person name="Guo L."/>
            <person name="Winzer T."/>
            <person name="Yang X."/>
            <person name="Li Y."/>
            <person name="Ning Z."/>
            <person name="He Z."/>
            <person name="Teodor R."/>
            <person name="Lu Y."/>
            <person name="Bowser T.A."/>
            <person name="Graham I.A."/>
            <person name="Ye K."/>
        </authorList>
    </citation>
    <scope>NUCLEOTIDE SEQUENCE [LARGE SCALE GENOMIC DNA]</scope>
    <source>
        <strain evidence="3">cv. HN1</strain>
        <tissue evidence="2">Leaves</tissue>
    </source>
</reference>
<name>A0A4Y7JBP8_PAPSO</name>
<protein>
    <submittedName>
        <fullName evidence="2">Uncharacterized protein</fullName>
    </submittedName>
</protein>
<sequence>MSNVPDPKRRKLFQDLALQHTTLLVDIYQDETAALPGSPPVRPDSVPMDIWENLGYEDSTNPTQEAIKTESPPYIPDCKSKRIMENQ</sequence>
<dbReference type="AlphaFoldDB" id="A0A4Y7JBP8"/>
<evidence type="ECO:0000313" key="2">
    <source>
        <dbReference type="EMBL" id="RZC58564.1"/>
    </source>
</evidence>
<keyword evidence="3" id="KW-1185">Reference proteome</keyword>
<organism evidence="2 3">
    <name type="scientific">Papaver somniferum</name>
    <name type="common">Opium poppy</name>
    <dbReference type="NCBI Taxonomy" id="3469"/>
    <lineage>
        <taxon>Eukaryota</taxon>
        <taxon>Viridiplantae</taxon>
        <taxon>Streptophyta</taxon>
        <taxon>Embryophyta</taxon>
        <taxon>Tracheophyta</taxon>
        <taxon>Spermatophyta</taxon>
        <taxon>Magnoliopsida</taxon>
        <taxon>Ranunculales</taxon>
        <taxon>Papaveraceae</taxon>
        <taxon>Papaveroideae</taxon>
        <taxon>Papaver</taxon>
    </lineage>
</organism>
<accession>A0A4Y7JBP8</accession>
<proteinExistence type="predicted"/>
<dbReference type="EMBL" id="CM010718">
    <property type="protein sequence ID" value="RZC58564.1"/>
    <property type="molecule type" value="Genomic_DNA"/>
</dbReference>
<dbReference type="Gramene" id="RZC58564">
    <property type="protein sequence ID" value="RZC58564"/>
    <property type="gene ID" value="C5167_005871"/>
</dbReference>
<feature type="region of interest" description="Disordered" evidence="1">
    <location>
        <begin position="56"/>
        <end position="87"/>
    </location>
</feature>
<evidence type="ECO:0000256" key="1">
    <source>
        <dbReference type="SAM" id="MobiDB-lite"/>
    </source>
</evidence>
<gene>
    <name evidence="2" type="ORF">C5167_005871</name>
</gene>
<feature type="compositionally biased region" description="Basic and acidic residues" evidence="1">
    <location>
        <begin position="78"/>
        <end position="87"/>
    </location>
</feature>